<dbReference type="AlphaFoldDB" id="A0A161LCN6"/>
<reference evidence="4" key="2">
    <citation type="journal article" date="2017" name="Genome Announc.">
        <title>Draft genome sequence of Paludibacter jiangxiensis NM7(T), a propionate-producing fermentative bacterium.</title>
        <authorList>
            <person name="Qiu Y.-L."/>
            <person name="Tourlousse D.M."/>
            <person name="Matsuura N."/>
            <person name="Ohashi A."/>
            <person name="Sekiguchi Y."/>
        </authorList>
    </citation>
    <scope>NUCLEOTIDE SEQUENCE [LARGE SCALE GENOMIC DNA]</scope>
    <source>
        <strain evidence="4">NM7</strain>
    </source>
</reference>
<evidence type="ECO:0000313" key="4">
    <source>
        <dbReference type="Proteomes" id="UP000076586"/>
    </source>
</evidence>
<evidence type="ECO:0000256" key="1">
    <source>
        <dbReference type="SAM" id="SignalP"/>
    </source>
</evidence>
<comment type="caution">
    <text evidence="3">The sequence shown here is derived from an EMBL/GenBank/DDBJ whole genome shotgun (WGS) entry which is preliminary data.</text>
</comment>
<proteinExistence type="predicted"/>
<keyword evidence="4" id="KW-1185">Reference proteome</keyword>
<dbReference type="Proteomes" id="UP000076586">
    <property type="component" value="Unassembled WGS sequence"/>
</dbReference>
<organism evidence="3 4">
    <name type="scientific">Paludibacter jiangxiensis</name>
    <dbReference type="NCBI Taxonomy" id="681398"/>
    <lineage>
        <taxon>Bacteria</taxon>
        <taxon>Pseudomonadati</taxon>
        <taxon>Bacteroidota</taxon>
        <taxon>Bacteroidia</taxon>
        <taxon>Bacteroidales</taxon>
        <taxon>Paludibacteraceae</taxon>
        <taxon>Paludibacter</taxon>
    </lineage>
</organism>
<dbReference type="InterPro" id="IPR011250">
    <property type="entry name" value="OMP/PagP_B-barrel"/>
</dbReference>
<gene>
    <name evidence="3" type="ORF">PJIAN_1205</name>
</gene>
<name>A0A161LCN6_9BACT</name>
<accession>A0A161LCN6</accession>
<dbReference type="STRING" id="681398.PJIAN_1205"/>
<dbReference type="Pfam" id="PF13568">
    <property type="entry name" value="OMP_b-brl_2"/>
    <property type="match status" value="1"/>
</dbReference>
<feature type="signal peptide" evidence="1">
    <location>
        <begin position="1"/>
        <end position="22"/>
    </location>
</feature>
<evidence type="ECO:0000259" key="2">
    <source>
        <dbReference type="Pfam" id="PF13568"/>
    </source>
</evidence>
<evidence type="ECO:0000313" key="3">
    <source>
        <dbReference type="EMBL" id="GAT61625.1"/>
    </source>
</evidence>
<dbReference type="SUPFAM" id="SSF56925">
    <property type="entry name" value="OMPA-like"/>
    <property type="match status" value="1"/>
</dbReference>
<feature type="domain" description="Outer membrane protein beta-barrel" evidence="2">
    <location>
        <begin position="43"/>
        <end position="246"/>
    </location>
</feature>
<keyword evidence="1" id="KW-0732">Signal</keyword>
<sequence length="295" mass="32366">MKRYYHYAIMFALAFNALGVVAQNAGKMTTEPGSVILNFHAAPALTKISNSPYSDAVSTKAGFSGGLDAAYYFMSFKKVNIGVSLGVNYSYYSSGIKLNYSDSLWTTDADAENVHLYEKGNRLSETQKLSAINVPVLLRFDYPLAGKFDMYLNAGMYVSMFVSKKYSTTMDYTARAYYPKYNATLFDVDVANSPYFYPTNKAMSSDGKLKLKSDIGVQMALGCKYNISPAVALTAGLNACLGLRNMANNSGTAQPLVNNDRKINSMAGKSRNTNANALAFELGISWKPAWLQKKQ</sequence>
<dbReference type="RefSeq" id="WP_084252202.1">
    <property type="nucleotide sequence ID" value="NZ_BDCR01000001.1"/>
</dbReference>
<feature type="chain" id="PRO_5007823984" evidence="1">
    <location>
        <begin position="23"/>
        <end position="295"/>
    </location>
</feature>
<dbReference type="OrthoDB" id="947434at2"/>
<dbReference type="Gene3D" id="2.40.160.20">
    <property type="match status" value="1"/>
</dbReference>
<reference evidence="4" key="1">
    <citation type="submission" date="2016-04" db="EMBL/GenBank/DDBJ databases">
        <title>Draft genome sequence of Paludibacter jiangxiensis strain NM7.</title>
        <authorList>
            <person name="Qiu Y."/>
            <person name="Matsuura N."/>
            <person name="Ohashi A."/>
            <person name="Tourlousse M.D."/>
            <person name="Sekiguchi Y."/>
        </authorList>
    </citation>
    <scope>NUCLEOTIDE SEQUENCE [LARGE SCALE GENOMIC DNA]</scope>
    <source>
        <strain evidence="4">NM7</strain>
    </source>
</reference>
<protein>
    <submittedName>
        <fullName evidence="3">Outer membrane protein beta-barrel domain-containing protein</fullName>
    </submittedName>
</protein>
<dbReference type="EMBL" id="BDCR01000001">
    <property type="protein sequence ID" value="GAT61625.1"/>
    <property type="molecule type" value="Genomic_DNA"/>
</dbReference>
<dbReference type="InterPro" id="IPR025665">
    <property type="entry name" value="Beta-barrel_OMP_2"/>
</dbReference>